<evidence type="ECO:0000256" key="2">
    <source>
        <dbReference type="ARBA" id="ARBA00022475"/>
    </source>
</evidence>
<dbReference type="PANTHER" id="PTHR21248">
    <property type="entry name" value="CARDIOLIPIN SYNTHASE"/>
    <property type="match status" value="1"/>
</dbReference>
<keyword evidence="2" id="KW-1003">Cell membrane</keyword>
<organism evidence="8 9">
    <name type="scientific">Ottowia pentelensis</name>
    <dbReference type="NCBI Taxonomy" id="511108"/>
    <lineage>
        <taxon>Bacteria</taxon>
        <taxon>Pseudomonadati</taxon>
        <taxon>Pseudomonadota</taxon>
        <taxon>Betaproteobacteria</taxon>
        <taxon>Burkholderiales</taxon>
        <taxon>Comamonadaceae</taxon>
        <taxon>Ottowia</taxon>
    </lineage>
</organism>
<reference evidence="8 9" key="1">
    <citation type="submission" date="2024-09" db="EMBL/GenBank/DDBJ databases">
        <authorList>
            <person name="Sun Q."/>
            <person name="Mori K."/>
        </authorList>
    </citation>
    <scope>NUCLEOTIDE SEQUENCE [LARGE SCALE GENOMIC DNA]</scope>
    <source>
        <strain evidence="8 9">NCAIM B.02336</strain>
    </source>
</reference>
<dbReference type="InterPro" id="IPR027379">
    <property type="entry name" value="CLS_N"/>
</dbReference>
<dbReference type="Proteomes" id="UP001589834">
    <property type="component" value="Unassembled WGS sequence"/>
</dbReference>
<proteinExistence type="predicted"/>
<evidence type="ECO:0000256" key="4">
    <source>
        <dbReference type="ARBA" id="ARBA00022989"/>
    </source>
</evidence>
<dbReference type="Pfam" id="PF13091">
    <property type="entry name" value="PLDc_2"/>
    <property type="match status" value="2"/>
</dbReference>
<evidence type="ECO:0000259" key="7">
    <source>
        <dbReference type="PROSITE" id="PS50035"/>
    </source>
</evidence>
<name>A0ABV6PR02_9BURK</name>
<keyword evidence="3 6" id="KW-0812">Transmembrane</keyword>
<comment type="subcellular location">
    <subcellularLocation>
        <location evidence="1">Cell membrane</location>
        <topology evidence="1">Multi-pass membrane protein</topology>
    </subcellularLocation>
</comment>
<dbReference type="PANTHER" id="PTHR21248:SF22">
    <property type="entry name" value="PHOSPHOLIPASE D"/>
    <property type="match status" value="1"/>
</dbReference>
<protein>
    <submittedName>
        <fullName evidence="8">Phosphatidylserine/phosphatidylglycerophosphate/ cardiolipin synthase family protein</fullName>
    </submittedName>
</protein>
<evidence type="ECO:0000313" key="9">
    <source>
        <dbReference type="Proteomes" id="UP001589834"/>
    </source>
</evidence>
<evidence type="ECO:0000313" key="8">
    <source>
        <dbReference type="EMBL" id="MFC0591822.1"/>
    </source>
</evidence>
<feature type="transmembrane region" description="Helical" evidence="6">
    <location>
        <begin position="12"/>
        <end position="29"/>
    </location>
</feature>
<dbReference type="EMBL" id="JBHLTN010000007">
    <property type="protein sequence ID" value="MFC0591822.1"/>
    <property type="molecule type" value="Genomic_DNA"/>
</dbReference>
<evidence type="ECO:0000256" key="5">
    <source>
        <dbReference type="ARBA" id="ARBA00023136"/>
    </source>
</evidence>
<evidence type="ECO:0000256" key="3">
    <source>
        <dbReference type="ARBA" id="ARBA00022692"/>
    </source>
</evidence>
<feature type="domain" description="PLD phosphodiesterase" evidence="7">
    <location>
        <begin position="407"/>
        <end position="434"/>
    </location>
</feature>
<evidence type="ECO:0000256" key="6">
    <source>
        <dbReference type="SAM" id="Phobius"/>
    </source>
</evidence>
<dbReference type="SMART" id="SM00155">
    <property type="entry name" value="PLDc"/>
    <property type="match status" value="2"/>
</dbReference>
<dbReference type="SUPFAM" id="SSF56024">
    <property type="entry name" value="Phospholipase D/nuclease"/>
    <property type="match status" value="2"/>
</dbReference>
<dbReference type="InterPro" id="IPR001736">
    <property type="entry name" value="PLipase_D/transphosphatidylase"/>
</dbReference>
<keyword evidence="5 6" id="KW-0472">Membrane</keyword>
<accession>A0ABV6PR02</accession>
<evidence type="ECO:0000256" key="1">
    <source>
        <dbReference type="ARBA" id="ARBA00004651"/>
    </source>
</evidence>
<keyword evidence="4 6" id="KW-1133">Transmembrane helix</keyword>
<sequence>MLHLPHISPLEHSAFVAAGLLTYIVVTRVRRQRRHPYAAMAWVLGIAAFPYLGLPLFLIFGTRKLIRPATRRQPAPTGPWAHAVPLWTRRLLAAVGVAAAQPQASVRFDADGAAALERLRALIAGSRHTLDVCTYVLGDDEVGATVAADLAERARAGVRVRLLLDSIGSLKSAHSHDALLKAAGVHTRMFVPALGIPGRGRANLRNHRKLVVADGARLWGGGRNIANEYFIGRVGEPAWLDLSFVACGPLAAQAQALFENDWRIARGVRKAPRLDYAQRLARREAESGVHAGATPDAATAAPAPAPTIATPALPPLAQWVPSGPDFHEDILHALLVSAIFHAERRLLLATPYFVPDEGLLEALLLAARRGLQITLVIPERSNHRLADWARGRALRELAAAGADVRLLPGMLHAKAVVVDEVLALCGSANLDSRSLFINYEAMAAFYGPAEIDWLGNWITETAQRGQRASARPPSWWRDIGEGLVATVGFQL</sequence>
<dbReference type="Gene3D" id="3.30.870.10">
    <property type="entry name" value="Endonuclease Chain A"/>
    <property type="match status" value="2"/>
</dbReference>
<dbReference type="PROSITE" id="PS50035">
    <property type="entry name" value="PLD"/>
    <property type="match status" value="2"/>
</dbReference>
<keyword evidence="9" id="KW-1185">Reference proteome</keyword>
<feature type="domain" description="PLD phosphodiesterase" evidence="7">
    <location>
        <begin position="202"/>
        <end position="229"/>
    </location>
</feature>
<dbReference type="RefSeq" id="WP_377480334.1">
    <property type="nucleotide sequence ID" value="NZ_JBHLTN010000007.1"/>
</dbReference>
<feature type="transmembrane region" description="Helical" evidence="6">
    <location>
        <begin position="41"/>
        <end position="61"/>
    </location>
</feature>
<dbReference type="InterPro" id="IPR025202">
    <property type="entry name" value="PLD-like_dom"/>
</dbReference>
<comment type="caution">
    <text evidence="8">The sequence shown here is derived from an EMBL/GenBank/DDBJ whole genome shotgun (WGS) entry which is preliminary data.</text>
</comment>
<gene>
    <name evidence="8" type="ORF">ACFFGG_04560</name>
</gene>
<dbReference type="Pfam" id="PF13396">
    <property type="entry name" value="PLDc_N"/>
    <property type="match status" value="1"/>
</dbReference>